<gene>
    <name evidence="7" type="ORF">K6K41_05965</name>
</gene>
<keyword evidence="3" id="KW-0328">Glycosyltransferase</keyword>
<dbReference type="PANTHER" id="PTHR43646">
    <property type="entry name" value="GLYCOSYLTRANSFERASE"/>
    <property type="match status" value="1"/>
</dbReference>
<evidence type="ECO:0000313" key="7">
    <source>
        <dbReference type="EMBL" id="QZO02281.1"/>
    </source>
</evidence>
<evidence type="ECO:0000313" key="8">
    <source>
        <dbReference type="Proteomes" id="UP000825701"/>
    </source>
</evidence>
<protein>
    <submittedName>
        <fullName evidence="7">Glycosyltransferase family 2 protein</fullName>
    </submittedName>
</protein>
<dbReference type="Gene3D" id="3.90.550.10">
    <property type="entry name" value="Spore Coat Polysaccharide Biosynthesis Protein SpsA, Chain A"/>
    <property type="match status" value="1"/>
</dbReference>
<comment type="subcellular location">
    <subcellularLocation>
        <location evidence="1">Cell membrane</location>
    </subcellularLocation>
</comment>
<dbReference type="PANTHER" id="PTHR43646:SF2">
    <property type="entry name" value="GLYCOSYLTRANSFERASE 2-LIKE DOMAIN-CONTAINING PROTEIN"/>
    <property type="match status" value="1"/>
</dbReference>
<evidence type="ECO:0000256" key="2">
    <source>
        <dbReference type="ARBA" id="ARBA00022475"/>
    </source>
</evidence>
<keyword evidence="8" id="KW-1185">Reference proteome</keyword>
<keyword evidence="2" id="KW-1003">Cell membrane</keyword>
<organism evidence="7 8">
    <name type="scientific">Chenggangzhangella methanolivorans</name>
    <dbReference type="NCBI Taxonomy" id="1437009"/>
    <lineage>
        <taxon>Bacteria</taxon>
        <taxon>Pseudomonadati</taxon>
        <taxon>Pseudomonadota</taxon>
        <taxon>Alphaproteobacteria</taxon>
        <taxon>Hyphomicrobiales</taxon>
        <taxon>Methylopilaceae</taxon>
        <taxon>Chenggangzhangella</taxon>
    </lineage>
</organism>
<keyword evidence="4" id="KW-0808">Transferase</keyword>
<accession>A0A9E6UPF1</accession>
<evidence type="ECO:0000259" key="6">
    <source>
        <dbReference type="Pfam" id="PF00535"/>
    </source>
</evidence>
<reference evidence="7" key="1">
    <citation type="submission" date="2021-08" db="EMBL/GenBank/DDBJ databases">
        <authorList>
            <person name="Zhang H."/>
            <person name="Xu M."/>
            <person name="Yu Z."/>
            <person name="Yang L."/>
            <person name="Cai Y."/>
        </authorList>
    </citation>
    <scope>NUCLEOTIDE SEQUENCE</scope>
    <source>
        <strain evidence="7">CHL1</strain>
    </source>
</reference>
<sequence>MPARNEQDRLPRLLRSLAQQDWEAPLPVVIALNNTSDGSRDVVQRLASELADRLRVFVDEQDFEPSVAHAGSARRRAMDVGLDIVGGDDGAVLLTTDADARPPRDWVRRNVETIIDGADLVGGALMLGEDEAVPLLVRSRWEALSAYWRAVRAIEDEIDPVAWDPPPRHGDHTGGSLATTAVAYRATGGVPAIPVGEDGAYVMKARALGFRLRHPATVWTRVSPRTDARAIGGMATKMQALAGSAADAMAAPSLEQWRERAHWRRSVRLVGGDARVAALEPDLAPMICNIIVTPAVIETAA</sequence>
<feature type="domain" description="Glycosyltransferase 2-like" evidence="6">
    <location>
        <begin position="1"/>
        <end position="138"/>
    </location>
</feature>
<dbReference type="AlphaFoldDB" id="A0A9E6UPF1"/>
<dbReference type="GO" id="GO:0005886">
    <property type="term" value="C:plasma membrane"/>
    <property type="evidence" value="ECO:0007669"/>
    <property type="project" value="UniProtKB-SubCell"/>
</dbReference>
<dbReference type="InterPro" id="IPR001173">
    <property type="entry name" value="Glyco_trans_2-like"/>
</dbReference>
<evidence type="ECO:0000256" key="1">
    <source>
        <dbReference type="ARBA" id="ARBA00004236"/>
    </source>
</evidence>
<dbReference type="InterPro" id="IPR029044">
    <property type="entry name" value="Nucleotide-diphossugar_trans"/>
</dbReference>
<dbReference type="Pfam" id="PF00535">
    <property type="entry name" value="Glycos_transf_2"/>
    <property type="match status" value="1"/>
</dbReference>
<evidence type="ECO:0000256" key="3">
    <source>
        <dbReference type="ARBA" id="ARBA00022676"/>
    </source>
</evidence>
<name>A0A9E6UPF1_9HYPH</name>
<evidence type="ECO:0000256" key="5">
    <source>
        <dbReference type="ARBA" id="ARBA00023136"/>
    </source>
</evidence>
<dbReference type="EMBL" id="CP081869">
    <property type="protein sequence ID" value="QZO02281.1"/>
    <property type="molecule type" value="Genomic_DNA"/>
</dbReference>
<dbReference type="KEGG" id="cmet:K6K41_05965"/>
<keyword evidence="5" id="KW-0472">Membrane</keyword>
<proteinExistence type="predicted"/>
<dbReference type="Proteomes" id="UP000825701">
    <property type="component" value="Chromosome"/>
</dbReference>
<dbReference type="CDD" id="cd00761">
    <property type="entry name" value="Glyco_tranf_GTA_type"/>
    <property type="match status" value="1"/>
</dbReference>
<dbReference type="GO" id="GO:0016757">
    <property type="term" value="F:glycosyltransferase activity"/>
    <property type="evidence" value="ECO:0007669"/>
    <property type="project" value="UniProtKB-KW"/>
</dbReference>
<dbReference type="SUPFAM" id="SSF53448">
    <property type="entry name" value="Nucleotide-diphospho-sugar transferases"/>
    <property type="match status" value="1"/>
</dbReference>
<evidence type="ECO:0000256" key="4">
    <source>
        <dbReference type="ARBA" id="ARBA00022679"/>
    </source>
</evidence>